<keyword evidence="3" id="KW-1185">Reference proteome</keyword>
<reference evidence="2 3" key="1">
    <citation type="journal article" date="2013" name="PLoS ONE">
        <title>Predicting the Proteins of Angomonas deanei, Strigomonas culicis and Their Respective Endosymbionts Reveals New Aspects of the Trypanosomatidae Family.</title>
        <authorList>
            <person name="Motta M.C."/>
            <person name="Martins A.C."/>
            <person name="de Souza S.S."/>
            <person name="Catta-Preta C.M."/>
            <person name="Silva R."/>
            <person name="Klein C.C."/>
            <person name="de Almeida L.G."/>
            <person name="de Lima Cunha O."/>
            <person name="Ciapina L.P."/>
            <person name="Brocchi M."/>
            <person name="Colabardini A.C."/>
            <person name="de Araujo Lima B."/>
            <person name="Machado C.R."/>
            <person name="de Almeida Soares C.M."/>
            <person name="Probst C.M."/>
            <person name="de Menezes C.B."/>
            <person name="Thompson C.E."/>
            <person name="Bartholomeu D.C."/>
            <person name="Gradia D.F."/>
            <person name="Pavoni D.P."/>
            <person name="Grisard E.C."/>
            <person name="Fantinatti-Garboggini F."/>
            <person name="Marchini F.K."/>
            <person name="Rodrigues-Luiz G.F."/>
            <person name="Wagner G."/>
            <person name="Goldman G.H."/>
            <person name="Fietto J.L."/>
            <person name="Elias M.C."/>
            <person name="Goldman M.H."/>
            <person name="Sagot M.F."/>
            <person name="Pereira M."/>
            <person name="Stoco P.H."/>
            <person name="de Mendonca-Neto R.P."/>
            <person name="Teixeira S.M."/>
            <person name="Maciel T.E."/>
            <person name="de Oliveira Mendes T.A."/>
            <person name="Urmenyi T.P."/>
            <person name="de Souza W."/>
            <person name="Schenkman S."/>
            <person name="de Vasconcelos A.T."/>
        </authorList>
    </citation>
    <scope>NUCLEOTIDE SEQUENCE [LARGE SCALE GENOMIC DNA]</scope>
</reference>
<name>S9V514_9TRYP</name>
<dbReference type="Proteomes" id="UP000015354">
    <property type="component" value="Unassembled WGS sequence"/>
</dbReference>
<dbReference type="OrthoDB" id="238503at2759"/>
<gene>
    <name evidence="2" type="ORF">STCU_10279</name>
</gene>
<evidence type="ECO:0000313" key="3">
    <source>
        <dbReference type="Proteomes" id="UP000015354"/>
    </source>
</evidence>
<organism evidence="2 3">
    <name type="scientific">Strigomonas culicis</name>
    <dbReference type="NCBI Taxonomy" id="28005"/>
    <lineage>
        <taxon>Eukaryota</taxon>
        <taxon>Discoba</taxon>
        <taxon>Euglenozoa</taxon>
        <taxon>Kinetoplastea</taxon>
        <taxon>Metakinetoplastina</taxon>
        <taxon>Trypanosomatida</taxon>
        <taxon>Trypanosomatidae</taxon>
        <taxon>Strigomonadinae</taxon>
        <taxon>Strigomonas</taxon>
    </lineage>
</organism>
<sequence>MSNLSNSSSSAEGQADSGPPAKRPREACAERPADAAARLAQQFAVQGVTCDAAEQQLFCAMCQGAAGGARVPLEASAEAVLLHCSGRAHLVAYEQIHAEVLREWCPVELHGHRMLLDHHCVYPRAMFGPGRLLMDDSIANGMLLAEDVCGGVALLPLHRYTVTELALSASRTFTRRRADEEGEADAPAELARCTLEPLASLPSHLRAQLYVRRRVPEVPPEARPQLPVYYDLYTEASGNTHARFDKVLDTANEAITSELARQQRCEKQVSTSGAFQV</sequence>
<protein>
    <submittedName>
        <fullName evidence="2">Uncharacterized protein</fullName>
    </submittedName>
</protein>
<dbReference type="EMBL" id="ATMH01010186">
    <property type="protein sequence ID" value="EPY17980.1"/>
    <property type="molecule type" value="Genomic_DNA"/>
</dbReference>
<comment type="caution">
    <text evidence="2">The sequence shown here is derived from an EMBL/GenBank/DDBJ whole genome shotgun (WGS) entry which is preliminary data.</text>
</comment>
<proteinExistence type="predicted"/>
<feature type="compositionally biased region" description="Low complexity" evidence="1">
    <location>
        <begin position="1"/>
        <end position="10"/>
    </location>
</feature>
<feature type="region of interest" description="Disordered" evidence="1">
    <location>
        <begin position="1"/>
        <end position="30"/>
    </location>
</feature>
<evidence type="ECO:0000313" key="2">
    <source>
        <dbReference type="EMBL" id="EPY17980.1"/>
    </source>
</evidence>
<evidence type="ECO:0000256" key="1">
    <source>
        <dbReference type="SAM" id="MobiDB-lite"/>
    </source>
</evidence>
<accession>S9V514</accession>
<dbReference type="AlphaFoldDB" id="S9V514"/>